<feature type="compositionally biased region" description="Gly residues" evidence="2">
    <location>
        <begin position="325"/>
        <end position="336"/>
    </location>
</feature>
<evidence type="ECO:0000313" key="4">
    <source>
        <dbReference type="EMBL" id="CAG7831713.1"/>
    </source>
</evidence>
<evidence type="ECO:0000313" key="5">
    <source>
        <dbReference type="Proteomes" id="UP000708208"/>
    </source>
</evidence>
<keyword evidence="1" id="KW-0479">Metal-binding</keyword>
<feature type="region of interest" description="Disordered" evidence="2">
    <location>
        <begin position="300"/>
        <end position="352"/>
    </location>
</feature>
<keyword evidence="1" id="KW-0862">Zinc</keyword>
<protein>
    <recommendedName>
        <fullName evidence="3">CCHC-type domain-containing protein</fullName>
    </recommendedName>
</protein>
<feature type="region of interest" description="Disordered" evidence="2">
    <location>
        <begin position="20"/>
        <end position="51"/>
    </location>
</feature>
<dbReference type="GO" id="GO:0003676">
    <property type="term" value="F:nucleic acid binding"/>
    <property type="evidence" value="ECO:0007669"/>
    <property type="project" value="InterPro"/>
</dbReference>
<accession>A0A8J2LH65</accession>
<keyword evidence="5" id="KW-1185">Reference proteome</keyword>
<dbReference type="OrthoDB" id="6777403at2759"/>
<reference evidence="4" key="1">
    <citation type="submission" date="2021-06" db="EMBL/GenBank/DDBJ databases">
        <authorList>
            <person name="Hodson N. C."/>
            <person name="Mongue J. A."/>
            <person name="Jaron S. K."/>
        </authorList>
    </citation>
    <scope>NUCLEOTIDE SEQUENCE</scope>
</reference>
<dbReference type="InterPro" id="IPR054722">
    <property type="entry name" value="PolX-like_BBD"/>
</dbReference>
<feature type="domain" description="CCHC-type" evidence="3">
    <location>
        <begin position="359"/>
        <end position="373"/>
    </location>
</feature>
<evidence type="ECO:0000256" key="1">
    <source>
        <dbReference type="PROSITE-ProRule" id="PRU00047"/>
    </source>
</evidence>
<dbReference type="EMBL" id="CAJVCH010561699">
    <property type="protein sequence ID" value="CAG7831713.1"/>
    <property type="molecule type" value="Genomic_DNA"/>
</dbReference>
<sequence>MKKQIPTKTKMVLGTLDKLDMLRSGRGRNQGQDQGEGRGQDGRGGLIPPQDQSRDQLLDLVSNLIQQNSELLRNMNPGEADGERSVNLNIRTDYKLTSHVRYDVWYDNFTSELSALNLLDIVEPTTPPPRVFTQGETQRRKAKVRHILINRIDETYHNKIISIRDPYEALLKIREFRIAEINTTSSTLLKQLEDVRFSKRKESVAIFAARFEAAVEKYEMLSSPLDNSAKCNRFIIAVREEYDQFELTAENRFLTKNYEELYKLALWFEANEKDKGTWKSNVSGEQGAFVFHGRNRGGRGYHSGGQNFNSDWQGRGRSSWRGRGQQSGRGGRGRGFGRFQRNEPRNEPRTFFNDPKQHCYNCGANRHKSHECPIDPNSGIKFCYKCKRYATHISSSCKGMSSDSNNPPRTDRVNDRNEAGVAENNIGGAFLQLQRKSKSLISFIADSGACEHLIKDRDALINIRKPNNRLSLIGASNDSNLVITTCGDLLVCDEKNKVSVLSNVLYSDKGSENLLSLRKFTDLGYSVLLNSKVVRIFDPETNETIINGVYRNNLWFVEFELCDEKQILEFCNETKFIMSGVCTRKRNYDHNDEPDVIQKKMVRLVDNETPEVLKKSEGFKVHENLGFPANLWPLAVEAATYVLNRTCHKGINFEIPLSKFDPRDTNEINHLARFGCVAYRKVLKRSDLRKFDSRTYVQKESPVENLKRYFLIGYESNCYKLLDIQTGEIVKTRDVRLNRGVVHKDVSKILKMNAIPLPDDELNYYEWFSDEISELEALKRTSLNKPFTRLDAKKILSEKEEIKSDIHQKLLALALLEDHGDVQAVINKDPVSYADAISREDCEKWREAVNDENLSMKNNDVWDLIQRDEVEPHEKVMSYTWVFRKKISVTGE</sequence>
<organism evidence="4 5">
    <name type="scientific">Allacma fusca</name>
    <dbReference type="NCBI Taxonomy" id="39272"/>
    <lineage>
        <taxon>Eukaryota</taxon>
        <taxon>Metazoa</taxon>
        <taxon>Ecdysozoa</taxon>
        <taxon>Arthropoda</taxon>
        <taxon>Hexapoda</taxon>
        <taxon>Collembola</taxon>
        <taxon>Symphypleona</taxon>
        <taxon>Sminthuridae</taxon>
        <taxon>Allacma</taxon>
    </lineage>
</organism>
<comment type="caution">
    <text evidence="4">The sequence shown here is derived from an EMBL/GenBank/DDBJ whole genome shotgun (WGS) entry which is preliminary data.</text>
</comment>
<dbReference type="PROSITE" id="PS50158">
    <property type="entry name" value="ZF_CCHC"/>
    <property type="match status" value="1"/>
</dbReference>
<dbReference type="Proteomes" id="UP000708208">
    <property type="component" value="Unassembled WGS sequence"/>
</dbReference>
<feature type="non-terminal residue" evidence="4">
    <location>
        <position position="1"/>
    </location>
</feature>
<keyword evidence="1" id="KW-0863">Zinc-finger</keyword>
<gene>
    <name evidence="4" type="ORF">AFUS01_LOCUS41440</name>
</gene>
<name>A0A8J2LH65_9HEXA</name>
<proteinExistence type="predicted"/>
<dbReference type="Pfam" id="PF14223">
    <property type="entry name" value="Retrotran_gag_2"/>
    <property type="match status" value="1"/>
</dbReference>
<dbReference type="InterPro" id="IPR001878">
    <property type="entry name" value="Znf_CCHC"/>
</dbReference>
<evidence type="ECO:0000256" key="2">
    <source>
        <dbReference type="SAM" id="MobiDB-lite"/>
    </source>
</evidence>
<evidence type="ECO:0000259" key="3">
    <source>
        <dbReference type="PROSITE" id="PS50158"/>
    </source>
</evidence>
<dbReference type="AlphaFoldDB" id="A0A8J2LH65"/>
<feature type="compositionally biased region" description="Low complexity" evidence="2">
    <location>
        <begin position="312"/>
        <end position="324"/>
    </location>
</feature>
<dbReference type="GO" id="GO:0008270">
    <property type="term" value="F:zinc ion binding"/>
    <property type="evidence" value="ECO:0007669"/>
    <property type="project" value="UniProtKB-KW"/>
</dbReference>
<dbReference type="Pfam" id="PF22936">
    <property type="entry name" value="Pol_BBD"/>
    <property type="match status" value="1"/>
</dbReference>